<dbReference type="GO" id="GO:0016879">
    <property type="term" value="F:ligase activity, forming carbon-nitrogen bonds"/>
    <property type="evidence" value="ECO:0007669"/>
    <property type="project" value="TreeGrafter"/>
</dbReference>
<protein>
    <submittedName>
        <fullName evidence="3">Endospore coat-associated protein YheC</fullName>
    </submittedName>
</protein>
<dbReference type="GO" id="GO:0046872">
    <property type="term" value="F:metal ion binding"/>
    <property type="evidence" value="ECO:0007669"/>
    <property type="project" value="InterPro"/>
</dbReference>
<evidence type="ECO:0000259" key="2">
    <source>
        <dbReference type="PROSITE" id="PS50975"/>
    </source>
</evidence>
<dbReference type="InterPro" id="IPR011761">
    <property type="entry name" value="ATP-grasp"/>
</dbReference>
<dbReference type="Proteomes" id="UP000187074">
    <property type="component" value="Unassembled WGS sequence"/>
</dbReference>
<evidence type="ECO:0000256" key="1">
    <source>
        <dbReference type="PROSITE-ProRule" id="PRU00409"/>
    </source>
</evidence>
<comment type="caution">
    <text evidence="3">The sequence shown here is derived from an EMBL/GenBank/DDBJ whole genome shotgun (WGS) entry which is preliminary data.</text>
</comment>
<reference evidence="3 4" key="1">
    <citation type="submission" date="2016-11" db="EMBL/GenBank/DDBJ databases">
        <title>Paenibacillus species isolates.</title>
        <authorList>
            <person name="Beno S.M."/>
        </authorList>
    </citation>
    <scope>NUCLEOTIDE SEQUENCE [LARGE SCALE GENOMIC DNA]</scope>
    <source>
        <strain evidence="3 4">FSL F4-0100</strain>
    </source>
</reference>
<evidence type="ECO:0000313" key="3">
    <source>
        <dbReference type="EMBL" id="OME95390.1"/>
    </source>
</evidence>
<dbReference type="PROSITE" id="PS50975">
    <property type="entry name" value="ATP_GRASP"/>
    <property type="match status" value="1"/>
</dbReference>
<dbReference type="RefSeq" id="WP_076322199.1">
    <property type="nucleotide sequence ID" value="NZ_MRTF01000002.1"/>
</dbReference>
<dbReference type="Pfam" id="PF14398">
    <property type="entry name" value="ATPgrasp_YheCD"/>
    <property type="match status" value="1"/>
</dbReference>
<dbReference type="PANTHER" id="PTHR21621:SF0">
    <property type="entry name" value="BETA-CITRYLGLUTAMATE SYNTHASE B-RELATED"/>
    <property type="match status" value="1"/>
</dbReference>
<dbReference type="STRING" id="1401.BK123_09335"/>
<dbReference type="PANTHER" id="PTHR21621">
    <property type="entry name" value="RIBOSOMAL PROTEIN S6 MODIFICATION PROTEIN"/>
    <property type="match status" value="1"/>
</dbReference>
<dbReference type="SUPFAM" id="SSF56059">
    <property type="entry name" value="Glutathione synthetase ATP-binding domain-like"/>
    <property type="match status" value="1"/>
</dbReference>
<dbReference type="InterPro" id="IPR026838">
    <property type="entry name" value="YheC/D"/>
</dbReference>
<sequence length="245" mass="28325">MTIGKMKDQWGMLQNHILRPHLPETRWMTGSRILRMLKTYSSVFIKPNLGSGGNGIIRVNELSRGYEVRCGPSRKIVGVHSVLKAIDSYRNSKRRYLVQKGLRMAEYHGEIFDIRVYLQKPEDKWIISGMVARVAAPHKFVTNYHQGGHAEPLQEVLLKLFQNNQTKVDACSRKIKQLSITIAETVNKWKSTREFGVDLAIDKNGYIWILEANPYPGHRLFTQLSDNTMYRTIIENKRRMAKKTP</sequence>
<dbReference type="OrthoDB" id="7869153at2"/>
<dbReference type="GO" id="GO:0005524">
    <property type="term" value="F:ATP binding"/>
    <property type="evidence" value="ECO:0007669"/>
    <property type="project" value="UniProtKB-UniRule"/>
</dbReference>
<keyword evidence="1" id="KW-0067">ATP-binding</keyword>
<dbReference type="Gene3D" id="3.30.470.20">
    <property type="entry name" value="ATP-grasp fold, B domain"/>
    <property type="match status" value="1"/>
</dbReference>
<name>A0A1R1B7G6_PAELA</name>
<proteinExistence type="predicted"/>
<dbReference type="EMBL" id="MRTF01000002">
    <property type="protein sequence ID" value="OME95390.1"/>
    <property type="molecule type" value="Genomic_DNA"/>
</dbReference>
<dbReference type="GO" id="GO:0005737">
    <property type="term" value="C:cytoplasm"/>
    <property type="evidence" value="ECO:0007669"/>
    <property type="project" value="TreeGrafter"/>
</dbReference>
<dbReference type="AlphaFoldDB" id="A0A1R1B7G6"/>
<evidence type="ECO:0000313" key="4">
    <source>
        <dbReference type="Proteomes" id="UP000187074"/>
    </source>
</evidence>
<accession>A0A1R1B7G6</accession>
<keyword evidence="1" id="KW-0547">Nucleotide-binding</keyword>
<organism evidence="3 4">
    <name type="scientific">Paenibacillus lautus</name>
    <name type="common">Bacillus lautus</name>
    <dbReference type="NCBI Taxonomy" id="1401"/>
    <lineage>
        <taxon>Bacteria</taxon>
        <taxon>Bacillati</taxon>
        <taxon>Bacillota</taxon>
        <taxon>Bacilli</taxon>
        <taxon>Bacillales</taxon>
        <taxon>Paenibacillaceae</taxon>
        <taxon>Paenibacillus</taxon>
    </lineage>
</organism>
<feature type="domain" description="ATP-grasp" evidence="2">
    <location>
        <begin position="14"/>
        <end position="242"/>
    </location>
</feature>
<gene>
    <name evidence="3" type="ORF">BK123_09335</name>
</gene>